<sequence>MTSIRRSLSICIWLSAAVLPYSKSQGRTISVNYYQDDTTQADQPSLVSGPVSINLLFRRKQSYINRLFMPIMKIGSKRVNIKTVFDTGSEGLILDAHSLLPSRMITDNGIFLNGQNSFFIDGITVTSIKDSASYGMTSGKGRKYFGQIAYSTITIGDQSGNLVTRKMPFLLIYRGINEATGKTASVDPSVDGIFGVSSSYSSNDDIASKRKQIKSPFAYLNYSQGINSGFQLDPLSTSDKSNIYSGDGVYTAPILKVGLTEEMELNYYQTKQGQRRNGNYFATISGEVVWGDNKIKTTILFDTGTPRGVKIVDRSISRSSVISTAEPVKFETVSGFNYDYIADSKQHITTLVPFKKTDRSVVGLNFFENNFFFSDYTNHTIGLK</sequence>
<gene>
    <name evidence="1" type="ORF">HDF25_001319</name>
</gene>
<dbReference type="AlphaFoldDB" id="A0A7X0J1M5"/>
<accession>A0A7X0J1M5</accession>
<evidence type="ECO:0000313" key="2">
    <source>
        <dbReference type="Proteomes" id="UP000521017"/>
    </source>
</evidence>
<dbReference type="Proteomes" id="UP000521017">
    <property type="component" value="Unassembled WGS sequence"/>
</dbReference>
<evidence type="ECO:0000313" key="1">
    <source>
        <dbReference type="EMBL" id="MBB6499178.1"/>
    </source>
</evidence>
<protein>
    <recommendedName>
        <fullName evidence="3">Aspartyl protease</fullName>
    </recommendedName>
</protein>
<organism evidence="1 2">
    <name type="scientific">Pedobacter cryoconitis</name>
    <dbReference type="NCBI Taxonomy" id="188932"/>
    <lineage>
        <taxon>Bacteria</taxon>
        <taxon>Pseudomonadati</taxon>
        <taxon>Bacteroidota</taxon>
        <taxon>Sphingobacteriia</taxon>
        <taxon>Sphingobacteriales</taxon>
        <taxon>Sphingobacteriaceae</taxon>
        <taxon>Pedobacter</taxon>
    </lineage>
</organism>
<dbReference type="SUPFAM" id="SSF50630">
    <property type="entry name" value="Acid proteases"/>
    <property type="match status" value="1"/>
</dbReference>
<dbReference type="RefSeq" id="WP_184623917.1">
    <property type="nucleotide sequence ID" value="NZ_JACHCC010000003.1"/>
</dbReference>
<name>A0A7X0J1M5_9SPHI</name>
<dbReference type="InterPro" id="IPR021109">
    <property type="entry name" value="Peptidase_aspartic_dom_sf"/>
</dbReference>
<comment type="caution">
    <text evidence="1">The sequence shown here is derived from an EMBL/GenBank/DDBJ whole genome shotgun (WGS) entry which is preliminary data.</text>
</comment>
<evidence type="ECO:0008006" key="3">
    <source>
        <dbReference type="Google" id="ProtNLM"/>
    </source>
</evidence>
<dbReference type="Gene3D" id="2.40.70.10">
    <property type="entry name" value="Acid Proteases"/>
    <property type="match status" value="1"/>
</dbReference>
<dbReference type="EMBL" id="JACHCC010000003">
    <property type="protein sequence ID" value="MBB6499178.1"/>
    <property type="molecule type" value="Genomic_DNA"/>
</dbReference>
<proteinExistence type="predicted"/>
<reference evidence="1 2" key="1">
    <citation type="submission" date="2020-08" db="EMBL/GenBank/DDBJ databases">
        <title>Genomic Encyclopedia of Type Strains, Phase IV (KMG-V): Genome sequencing to study the core and pangenomes of soil and plant-associated prokaryotes.</title>
        <authorList>
            <person name="Whitman W."/>
        </authorList>
    </citation>
    <scope>NUCLEOTIDE SEQUENCE [LARGE SCALE GENOMIC DNA]</scope>
    <source>
        <strain evidence="1 2">M2T3</strain>
    </source>
</reference>